<proteinExistence type="predicted"/>
<evidence type="ECO:0000313" key="1">
    <source>
        <dbReference type="EMBL" id="KJY20402.1"/>
    </source>
</evidence>
<name>A0A0F4IEH1_9ACTN</name>
<dbReference type="AlphaFoldDB" id="A0A0F4IEH1"/>
<reference evidence="1 2" key="1">
    <citation type="submission" date="2015-02" db="EMBL/GenBank/DDBJ databases">
        <authorList>
            <person name="Ju K.-S."/>
            <person name="Doroghazi J.R."/>
            <person name="Metcalf W."/>
        </authorList>
    </citation>
    <scope>NUCLEOTIDE SEQUENCE [LARGE SCALE GENOMIC DNA]</scope>
    <source>
        <strain evidence="1 2">NRRL ISP-5550</strain>
    </source>
</reference>
<keyword evidence="2" id="KW-1185">Reference proteome</keyword>
<dbReference type="OrthoDB" id="4138431at2"/>
<sequence>METQDLIPTPWPDLTELAELNFRHKVGIIAQRGSREAKVGRDIAVHAAKAGVPTVLYTGYPPEDTPGWLAVEQAPNPTPADVNNRAKLRINGELPAFVVIERYERISPTPQPPSDWDDVIDDPYDDPDYEPESWADKLMWSVREIRIDLPMLFTTVVDHTPELSRRMGKWLHIDHPAMVMTDVCKPTLVVHRTSPQTVEARMEVDHHEYRTGNRNTLRWAPLNRRRP</sequence>
<gene>
    <name evidence="1" type="ORF">VR44_38695</name>
</gene>
<dbReference type="RefSeq" id="WP_045952370.1">
    <property type="nucleotide sequence ID" value="NZ_JZWV01001504.1"/>
</dbReference>
<organism evidence="1 2">
    <name type="scientific">Streptomyces katrae</name>
    <dbReference type="NCBI Taxonomy" id="68223"/>
    <lineage>
        <taxon>Bacteria</taxon>
        <taxon>Bacillati</taxon>
        <taxon>Actinomycetota</taxon>
        <taxon>Actinomycetes</taxon>
        <taxon>Kitasatosporales</taxon>
        <taxon>Streptomycetaceae</taxon>
        <taxon>Streptomyces</taxon>
    </lineage>
</organism>
<dbReference type="Proteomes" id="UP000033551">
    <property type="component" value="Unassembled WGS sequence"/>
</dbReference>
<dbReference type="EMBL" id="JZWV01001504">
    <property type="protein sequence ID" value="KJY20402.1"/>
    <property type="molecule type" value="Genomic_DNA"/>
</dbReference>
<evidence type="ECO:0000313" key="2">
    <source>
        <dbReference type="Proteomes" id="UP000033551"/>
    </source>
</evidence>
<dbReference type="PATRIC" id="fig|68223.7.peg.5417"/>
<accession>A0A0F4IEH1</accession>
<comment type="caution">
    <text evidence="1">The sequence shown here is derived from an EMBL/GenBank/DDBJ whole genome shotgun (WGS) entry which is preliminary data.</text>
</comment>
<protein>
    <submittedName>
        <fullName evidence="1">Uncharacterized protein</fullName>
    </submittedName>
</protein>